<accession>A0A1H8P122</accession>
<dbReference type="OrthoDB" id="4303289at2"/>
<name>A0A1H8P122_9ACTN</name>
<gene>
    <name evidence="1" type="ORF">SAMN05216267_102440</name>
</gene>
<sequence length="70" mass="7242">MTPPATTLAPLREPVMLTIGRRPADGPTGVLPVPLAAAPIKDDEIQVIADLDEAVEGAECSCSAGEDQPY</sequence>
<dbReference type="EMBL" id="FODD01000024">
    <property type="protein sequence ID" value="SEO35517.1"/>
    <property type="molecule type" value="Genomic_DNA"/>
</dbReference>
<evidence type="ECO:0000313" key="2">
    <source>
        <dbReference type="Proteomes" id="UP000181951"/>
    </source>
</evidence>
<reference evidence="1 2" key="1">
    <citation type="submission" date="2016-10" db="EMBL/GenBank/DDBJ databases">
        <authorList>
            <person name="de Groot N.N."/>
        </authorList>
    </citation>
    <scope>NUCLEOTIDE SEQUENCE [LARGE SCALE GENOMIC DNA]</scope>
    <source>
        <strain evidence="1 2">CGMCC 4.2026</strain>
    </source>
</reference>
<evidence type="ECO:0000313" key="1">
    <source>
        <dbReference type="EMBL" id="SEO35517.1"/>
    </source>
</evidence>
<dbReference type="RefSeq" id="WP_069466621.1">
    <property type="nucleotide sequence ID" value="NZ_FODD01000024.1"/>
</dbReference>
<dbReference type="AlphaFoldDB" id="A0A1H8P122"/>
<dbReference type="STRING" id="310780.SAMN05216267_102440"/>
<keyword evidence="2" id="KW-1185">Reference proteome</keyword>
<organism evidence="1 2">
    <name type="scientific">Actinacidiphila rubida</name>
    <dbReference type="NCBI Taxonomy" id="310780"/>
    <lineage>
        <taxon>Bacteria</taxon>
        <taxon>Bacillati</taxon>
        <taxon>Actinomycetota</taxon>
        <taxon>Actinomycetes</taxon>
        <taxon>Kitasatosporales</taxon>
        <taxon>Streptomycetaceae</taxon>
        <taxon>Actinacidiphila</taxon>
    </lineage>
</organism>
<dbReference type="Proteomes" id="UP000181951">
    <property type="component" value="Unassembled WGS sequence"/>
</dbReference>
<protein>
    <submittedName>
        <fullName evidence="1">Uncharacterized protein</fullName>
    </submittedName>
</protein>
<proteinExistence type="predicted"/>